<feature type="compositionally biased region" description="Basic and acidic residues" evidence="1">
    <location>
        <begin position="151"/>
        <end position="176"/>
    </location>
</feature>
<feature type="compositionally biased region" description="Basic and acidic residues" evidence="1">
    <location>
        <begin position="95"/>
        <end position="107"/>
    </location>
</feature>
<dbReference type="Proteomes" id="UP001412239">
    <property type="component" value="Unassembled WGS sequence"/>
</dbReference>
<protein>
    <submittedName>
        <fullName evidence="2">Uncharacterized protein</fullName>
    </submittedName>
</protein>
<evidence type="ECO:0000256" key="1">
    <source>
        <dbReference type="SAM" id="MobiDB-lite"/>
    </source>
</evidence>
<feature type="compositionally biased region" description="Low complexity" evidence="1">
    <location>
        <begin position="58"/>
        <end position="75"/>
    </location>
</feature>
<organism evidence="2 3">
    <name type="scientific">Tuber aestivum</name>
    <name type="common">summer truffle</name>
    <dbReference type="NCBI Taxonomy" id="59557"/>
    <lineage>
        <taxon>Eukaryota</taxon>
        <taxon>Fungi</taxon>
        <taxon>Dikarya</taxon>
        <taxon>Ascomycota</taxon>
        <taxon>Pezizomycotina</taxon>
        <taxon>Pezizomycetes</taxon>
        <taxon>Pezizales</taxon>
        <taxon>Tuberaceae</taxon>
        <taxon>Tuber</taxon>
    </lineage>
</organism>
<dbReference type="AlphaFoldDB" id="A0A292PTK3"/>
<accession>A0A292PTK3</accession>
<dbReference type="EMBL" id="LN891061">
    <property type="protein sequence ID" value="CUS09978.1"/>
    <property type="molecule type" value="Genomic_DNA"/>
</dbReference>
<sequence length="176" mass="19115">MKWSAENDQLLFLKLIETHDVSVKPQKIQEAWPRDGREVPTARAISERIAKLRNVVKTTSTSAASSLPASSTQTTPRKRKKVQVNGEKGSSESNGHLDGETGKEHEPGRKRRGPQVTPPGLAKGGLEDGSFTSSSPGFGIFGAERLGGRTFLDESFKAEKCNPGEEGEGQRKEETN</sequence>
<proteinExistence type="predicted"/>
<keyword evidence="3" id="KW-1185">Reference proteome</keyword>
<reference evidence="2" key="1">
    <citation type="submission" date="2015-10" db="EMBL/GenBank/DDBJ databases">
        <authorList>
            <person name="Regsiter A."/>
            <person name="william w."/>
        </authorList>
    </citation>
    <scope>NUCLEOTIDE SEQUENCE</scope>
    <source>
        <strain evidence="2">Montdore</strain>
    </source>
</reference>
<evidence type="ECO:0000313" key="3">
    <source>
        <dbReference type="Proteomes" id="UP001412239"/>
    </source>
</evidence>
<gene>
    <name evidence="2" type="ORF">GSTUAT00005908001</name>
</gene>
<name>A0A292PTK3_9PEZI</name>
<feature type="region of interest" description="Disordered" evidence="1">
    <location>
        <begin position="58"/>
        <end position="176"/>
    </location>
</feature>
<evidence type="ECO:0000313" key="2">
    <source>
        <dbReference type="EMBL" id="CUS09978.1"/>
    </source>
</evidence>